<name>A0ACC0Y7M0_9ROSI</name>
<reference evidence="2" key="1">
    <citation type="journal article" date="2023" name="G3 (Bethesda)">
        <title>Genome assembly and association tests identify interacting loci associated with vigor, precocity, and sex in interspecific pistachio rootstocks.</title>
        <authorList>
            <person name="Palmer W."/>
            <person name="Jacygrad E."/>
            <person name="Sagayaradj S."/>
            <person name="Cavanaugh K."/>
            <person name="Han R."/>
            <person name="Bertier L."/>
            <person name="Beede B."/>
            <person name="Kafkas S."/>
            <person name="Golino D."/>
            <person name="Preece J."/>
            <person name="Michelmore R."/>
        </authorList>
    </citation>
    <scope>NUCLEOTIDE SEQUENCE [LARGE SCALE GENOMIC DNA]</scope>
</reference>
<gene>
    <name evidence="1" type="ORF">Pint_12788</name>
</gene>
<dbReference type="Proteomes" id="UP001163603">
    <property type="component" value="Chromosome 8"/>
</dbReference>
<comment type="caution">
    <text evidence="1">The sequence shown here is derived from an EMBL/GenBank/DDBJ whole genome shotgun (WGS) entry which is preliminary data.</text>
</comment>
<organism evidence="1 2">
    <name type="scientific">Pistacia integerrima</name>
    <dbReference type="NCBI Taxonomy" id="434235"/>
    <lineage>
        <taxon>Eukaryota</taxon>
        <taxon>Viridiplantae</taxon>
        <taxon>Streptophyta</taxon>
        <taxon>Embryophyta</taxon>
        <taxon>Tracheophyta</taxon>
        <taxon>Spermatophyta</taxon>
        <taxon>Magnoliopsida</taxon>
        <taxon>eudicotyledons</taxon>
        <taxon>Gunneridae</taxon>
        <taxon>Pentapetalae</taxon>
        <taxon>rosids</taxon>
        <taxon>malvids</taxon>
        <taxon>Sapindales</taxon>
        <taxon>Anacardiaceae</taxon>
        <taxon>Pistacia</taxon>
    </lineage>
</organism>
<proteinExistence type="predicted"/>
<accession>A0ACC0Y7M0</accession>
<dbReference type="EMBL" id="CM047743">
    <property type="protein sequence ID" value="KAJ0030515.1"/>
    <property type="molecule type" value="Genomic_DNA"/>
</dbReference>
<sequence length="900" mass="99427">MAPPAQSQRSASPSQPSGKGEVSDLKSQLRQLAGSRAPGVDDSKRELFKKVISYMTIGVDVSSVFGEMVMCSATSDIVLKKMCYLYVGNYAKVNPDLALLTINFLQRDCKDEDPIIRGLALRSLCSLRVTNLVEYLVGPLGSGLKDNNSYVRMVAVIGVLKLYHISASTCIDADFPLTLKHLMLNDPDTQVVANCLSALQEIWSSEASMSEEASREREALLSKPIVYHLLNRIKEFSEWAQCLLLELVAKYVPSDSNDIFDIMNLLEDRLQHANGAVVLATVKVFLHLTLSMTDVHQQVYERIKAPLLTLVSSGSPEQSYAVLSHLHLLVMRAPFIFASDYKHFYCQYNEPSYVKKLKLEMLTAVANESNTYEIVTELCEYAANVDITIARESIRAVGKIALQQYDVNAIVDRLLQFLEMEKDYVTAEALVLVKDLLRKYPQWSHDCIAVVGSISTQNVQEPKAKAALIWMLGEYSQDMHDAPYILESLIENWDEEHSAEVSTYLFWGYGFIMKISSYKSKIGQFDILNQQYWLIYTVFGQVRLQLLTAVMKCFFKRPPETQNALGAALAAGLADFHQVGFHNVGLQDVHDRALFYYRLLQYNVSVAENVVNPPKQAVSVFADTQSSEIKDRIFDEFNSLSVVYQKPSYMFTDKEHRGPFEFSDELGNVSIGAESADNVVPANRVEANDKDLLLSTSEKEESRGPTHNGSAYSAPLYDSSSASISAANSLSELAISNPTSAGNASSSSLAIDDLLGLGLPATPAAAPAPASAPLPPPLKLNPKAVLDPGTFQQKWRQLGISFSQEFSMSPQGVAALTTPQALLKHMQGHSIHCIASGGQSPNFKFFFFAQKAEESSNYLVECVINTSSAKAQIKIKADDQSTSQAFSDIFQSALSKFTVS</sequence>
<protein>
    <submittedName>
        <fullName evidence="1">Uncharacterized protein</fullName>
    </submittedName>
</protein>
<evidence type="ECO:0000313" key="2">
    <source>
        <dbReference type="Proteomes" id="UP001163603"/>
    </source>
</evidence>
<evidence type="ECO:0000313" key="1">
    <source>
        <dbReference type="EMBL" id="KAJ0030515.1"/>
    </source>
</evidence>
<keyword evidence="2" id="KW-1185">Reference proteome</keyword>